<dbReference type="PANTHER" id="PTHR16119">
    <property type="entry name" value="TRANSMEMBRANE PROTEIN 144"/>
    <property type="match status" value="1"/>
</dbReference>
<keyword evidence="10" id="KW-1185">Reference proteome</keyword>
<organism evidence="9 10">
    <name type="scientific">Listeria marthii FSL S4-120</name>
    <dbReference type="NCBI Taxonomy" id="702457"/>
    <lineage>
        <taxon>Bacteria</taxon>
        <taxon>Bacillati</taxon>
        <taxon>Bacillota</taxon>
        <taxon>Bacilli</taxon>
        <taxon>Bacillales</taxon>
        <taxon>Listeriaceae</taxon>
        <taxon>Listeria</taxon>
    </lineage>
</organism>
<keyword evidence="7 8" id="KW-0472">Membrane</keyword>
<evidence type="ECO:0000256" key="5">
    <source>
        <dbReference type="ARBA" id="ARBA00022692"/>
    </source>
</evidence>
<comment type="similarity">
    <text evidence="3">Belongs to the GRP transporter (TC 2.A.7.5) family.</text>
</comment>
<feature type="transmembrane region" description="Helical" evidence="8">
    <location>
        <begin position="67"/>
        <end position="87"/>
    </location>
</feature>
<keyword evidence="4" id="KW-0762">Sugar transport</keyword>
<sequence length="90" mass="9383">GTEKRFNKRTLLLIIPGMIWAAGNVAMVHANQLVGVATGFSLSQLGVVISTIGGIVLLKEKKTQKEMLYVIVGVVLVVLGGILIGVAKGA</sequence>
<dbReference type="InterPro" id="IPR010651">
    <property type="entry name" value="Sugar_transport"/>
</dbReference>
<evidence type="ECO:0000256" key="7">
    <source>
        <dbReference type="ARBA" id="ARBA00023136"/>
    </source>
</evidence>
<feature type="non-terminal residue" evidence="9">
    <location>
        <position position="1"/>
    </location>
</feature>
<dbReference type="Pfam" id="PF06800">
    <property type="entry name" value="Sugar_transport"/>
    <property type="match status" value="1"/>
</dbReference>
<evidence type="ECO:0000256" key="3">
    <source>
        <dbReference type="ARBA" id="ARBA00006117"/>
    </source>
</evidence>
<dbReference type="EMBL" id="ADXF01000140">
    <property type="protein sequence ID" value="EFR89078.1"/>
    <property type="molecule type" value="Genomic_DNA"/>
</dbReference>
<evidence type="ECO:0000256" key="4">
    <source>
        <dbReference type="ARBA" id="ARBA00022597"/>
    </source>
</evidence>
<name>A0ABP2K3I0_9LIST</name>
<dbReference type="Proteomes" id="UP000003412">
    <property type="component" value="Chromosome"/>
</dbReference>
<dbReference type="SUPFAM" id="SSF103481">
    <property type="entry name" value="Multidrug resistance efflux transporter EmrE"/>
    <property type="match status" value="1"/>
</dbReference>
<proteinExistence type="inferred from homology"/>
<evidence type="ECO:0000256" key="8">
    <source>
        <dbReference type="SAM" id="Phobius"/>
    </source>
</evidence>
<accession>A0ABP2K3I0</accession>
<feature type="transmembrane region" description="Helical" evidence="8">
    <location>
        <begin position="12"/>
        <end position="30"/>
    </location>
</feature>
<reference evidence="9 10" key="1">
    <citation type="journal article" date="2010" name="Microbiol. Resour. Announc.">
        <title>Comparative genomics of the bacterial genus Listeria: Genome evolution is characterized by limited gene acquisition and limited gene loss.</title>
        <authorList>
            <person name="den Bakker H.C."/>
            <person name="Cummings C.A."/>
            <person name="Ferreira V."/>
            <person name="Vatta P."/>
            <person name="Orsi R.H."/>
            <person name="Degoricija L."/>
            <person name="Barker M."/>
            <person name="Petrauskene O."/>
            <person name="Furtado M.R."/>
            <person name="Wiedmann M."/>
        </authorList>
    </citation>
    <scope>NUCLEOTIDE SEQUENCE [LARGE SCALE GENOMIC DNA]</scope>
    <source>
        <strain evidence="9 10">FSL S4-120</strain>
    </source>
</reference>
<evidence type="ECO:0000313" key="10">
    <source>
        <dbReference type="Proteomes" id="UP000003412"/>
    </source>
</evidence>
<evidence type="ECO:0000256" key="2">
    <source>
        <dbReference type="ARBA" id="ARBA00004196"/>
    </source>
</evidence>
<comment type="subcellular location">
    <subcellularLocation>
        <location evidence="2">Cell envelope</location>
    </subcellularLocation>
    <subcellularLocation>
        <location evidence="1">Endomembrane system</location>
        <topology evidence="1">Multi-pass membrane protein</topology>
    </subcellularLocation>
</comment>
<keyword evidence="6 8" id="KW-1133">Transmembrane helix</keyword>
<gene>
    <name evidence="9" type="ORF">NT05LM_0259a</name>
</gene>
<comment type="caution">
    <text evidence="9">The sequence shown here is derived from an EMBL/GenBank/DDBJ whole genome shotgun (WGS) entry which is preliminary data.</text>
</comment>
<keyword evidence="4" id="KW-0813">Transport</keyword>
<protein>
    <submittedName>
        <fullName evidence="9">Probable glucose uptake protein GlcU</fullName>
    </submittedName>
</protein>
<keyword evidence="5 8" id="KW-0812">Transmembrane</keyword>
<evidence type="ECO:0000256" key="1">
    <source>
        <dbReference type="ARBA" id="ARBA00004127"/>
    </source>
</evidence>
<evidence type="ECO:0000313" key="9">
    <source>
        <dbReference type="EMBL" id="EFR89078.1"/>
    </source>
</evidence>
<dbReference type="PANTHER" id="PTHR16119:SF17">
    <property type="entry name" value="TRANSMEMBRANE PROTEIN 144"/>
    <property type="match status" value="1"/>
</dbReference>
<evidence type="ECO:0000256" key="6">
    <source>
        <dbReference type="ARBA" id="ARBA00022989"/>
    </source>
</evidence>
<feature type="transmembrane region" description="Helical" evidence="8">
    <location>
        <begin position="36"/>
        <end position="58"/>
    </location>
</feature>
<dbReference type="InterPro" id="IPR037185">
    <property type="entry name" value="EmrE-like"/>
</dbReference>